<feature type="non-terminal residue" evidence="2">
    <location>
        <position position="1"/>
    </location>
</feature>
<evidence type="ECO:0000313" key="2">
    <source>
        <dbReference type="EMBL" id="TFK17821.1"/>
    </source>
</evidence>
<keyword evidence="3" id="KW-1185">Reference proteome</keyword>
<dbReference type="Proteomes" id="UP000307440">
    <property type="component" value="Unassembled WGS sequence"/>
</dbReference>
<feature type="domain" description="Retrotransposon gag" evidence="1">
    <location>
        <begin position="41"/>
        <end position="128"/>
    </location>
</feature>
<dbReference type="AlphaFoldDB" id="A0A5C3KCW9"/>
<accession>A0A5C3KCW9</accession>
<evidence type="ECO:0000259" key="1">
    <source>
        <dbReference type="Pfam" id="PF03732"/>
    </source>
</evidence>
<evidence type="ECO:0000313" key="3">
    <source>
        <dbReference type="Proteomes" id="UP000307440"/>
    </source>
</evidence>
<sequence length="144" mass="17445">PDTYNGHQNIREFQRFMTLVGNYIEDAGVKKNRMIIQVSPFLKGEAFKWYQMEIANRENEITLKDFFKLLYNWVFPPDYRQRQRDAWEKLYQGHKSVKEYAAEIRDLQDTIGIDSQREIIQKFWCGLDENIQDRLWMKDLDPDT</sequence>
<feature type="non-terminal residue" evidence="2">
    <location>
        <position position="144"/>
    </location>
</feature>
<organism evidence="2 3">
    <name type="scientific">Coprinopsis marcescibilis</name>
    <name type="common">Agaric fungus</name>
    <name type="synonym">Psathyrella marcescibilis</name>
    <dbReference type="NCBI Taxonomy" id="230819"/>
    <lineage>
        <taxon>Eukaryota</taxon>
        <taxon>Fungi</taxon>
        <taxon>Dikarya</taxon>
        <taxon>Basidiomycota</taxon>
        <taxon>Agaricomycotina</taxon>
        <taxon>Agaricomycetes</taxon>
        <taxon>Agaricomycetidae</taxon>
        <taxon>Agaricales</taxon>
        <taxon>Agaricineae</taxon>
        <taxon>Psathyrellaceae</taxon>
        <taxon>Coprinopsis</taxon>
    </lineage>
</organism>
<name>A0A5C3KCW9_COPMA</name>
<reference evidence="2 3" key="1">
    <citation type="journal article" date="2019" name="Nat. Ecol. Evol.">
        <title>Megaphylogeny resolves global patterns of mushroom evolution.</title>
        <authorList>
            <person name="Varga T."/>
            <person name="Krizsan K."/>
            <person name="Foldi C."/>
            <person name="Dima B."/>
            <person name="Sanchez-Garcia M."/>
            <person name="Sanchez-Ramirez S."/>
            <person name="Szollosi G.J."/>
            <person name="Szarkandi J.G."/>
            <person name="Papp V."/>
            <person name="Albert L."/>
            <person name="Andreopoulos W."/>
            <person name="Angelini C."/>
            <person name="Antonin V."/>
            <person name="Barry K.W."/>
            <person name="Bougher N.L."/>
            <person name="Buchanan P."/>
            <person name="Buyck B."/>
            <person name="Bense V."/>
            <person name="Catcheside P."/>
            <person name="Chovatia M."/>
            <person name="Cooper J."/>
            <person name="Damon W."/>
            <person name="Desjardin D."/>
            <person name="Finy P."/>
            <person name="Geml J."/>
            <person name="Haridas S."/>
            <person name="Hughes K."/>
            <person name="Justo A."/>
            <person name="Karasinski D."/>
            <person name="Kautmanova I."/>
            <person name="Kiss B."/>
            <person name="Kocsube S."/>
            <person name="Kotiranta H."/>
            <person name="LaButti K.M."/>
            <person name="Lechner B.E."/>
            <person name="Liimatainen K."/>
            <person name="Lipzen A."/>
            <person name="Lukacs Z."/>
            <person name="Mihaltcheva S."/>
            <person name="Morgado L.N."/>
            <person name="Niskanen T."/>
            <person name="Noordeloos M.E."/>
            <person name="Ohm R.A."/>
            <person name="Ortiz-Santana B."/>
            <person name="Ovrebo C."/>
            <person name="Racz N."/>
            <person name="Riley R."/>
            <person name="Savchenko A."/>
            <person name="Shiryaev A."/>
            <person name="Soop K."/>
            <person name="Spirin V."/>
            <person name="Szebenyi C."/>
            <person name="Tomsovsky M."/>
            <person name="Tulloss R.E."/>
            <person name="Uehling J."/>
            <person name="Grigoriev I.V."/>
            <person name="Vagvolgyi C."/>
            <person name="Papp T."/>
            <person name="Martin F.M."/>
            <person name="Miettinen O."/>
            <person name="Hibbett D.S."/>
            <person name="Nagy L.G."/>
        </authorList>
    </citation>
    <scope>NUCLEOTIDE SEQUENCE [LARGE SCALE GENOMIC DNA]</scope>
    <source>
        <strain evidence="2 3">CBS 121175</strain>
    </source>
</reference>
<dbReference type="OrthoDB" id="3267748at2759"/>
<dbReference type="Pfam" id="PF03732">
    <property type="entry name" value="Retrotrans_gag"/>
    <property type="match status" value="1"/>
</dbReference>
<dbReference type="EMBL" id="ML210459">
    <property type="protein sequence ID" value="TFK17821.1"/>
    <property type="molecule type" value="Genomic_DNA"/>
</dbReference>
<protein>
    <recommendedName>
        <fullName evidence="1">Retrotransposon gag domain-containing protein</fullName>
    </recommendedName>
</protein>
<proteinExistence type="predicted"/>
<dbReference type="InterPro" id="IPR005162">
    <property type="entry name" value="Retrotrans_gag_dom"/>
</dbReference>
<gene>
    <name evidence="2" type="ORF">FA15DRAFT_550508</name>
</gene>